<organism evidence="3 4">
    <name type="scientific">Pontiella desulfatans</name>
    <dbReference type="NCBI Taxonomy" id="2750659"/>
    <lineage>
        <taxon>Bacteria</taxon>
        <taxon>Pseudomonadati</taxon>
        <taxon>Kiritimatiellota</taxon>
        <taxon>Kiritimatiellia</taxon>
        <taxon>Kiritimatiellales</taxon>
        <taxon>Pontiellaceae</taxon>
        <taxon>Pontiella</taxon>
    </lineage>
</organism>
<keyword evidence="2" id="KW-1133">Transmembrane helix</keyword>
<feature type="transmembrane region" description="Helical" evidence="2">
    <location>
        <begin position="84"/>
        <end position="107"/>
    </location>
</feature>
<gene>
    <name evidence="3" type="primary">yjmB_6</name>
    <name evidence="3" type="ORF">PDESU_04053</name>
</gene>
<sequence length="726" mass="79348">MSEKKEGKLSFKEKFSVGTGGFTVGLGNQSVRTTGQAVLNMILGINAFWVGVVLAIPLLWDALTDPIMGNISDNFKSKYGRRRPFIFLGAILMGLSFASIWLIPMGWSDAGKLAWFLTTSLLFYTSYTIFSVPFIALTYEMTPDYDERTAVQGFVTFWNRLSEMTYMGLIPLSLTFIAWKYGYSDTGDLINPEKMEGIRISAAIYGGIGMILLGMLPAFFARERLYDVNVKEHKGKKDPFWQSAKTTLQNKAFAILCSLAVFTIIAGVFAANMDWYLLIFYLSDGDVALGTQWKLIVTVGYAVVGIVGIPIIVWLTGKMTKIHGFMFIYGMMVLNAVMRWFVYRPGRFEGELVWKTLPEAGASLALVGKSLIWLDPLTGGMFWIGVGVLGQSLIADVCDDDELKNGHRREGMFGAIYGWAMKASFALSFVLIGLFLEGIGFDPQWGSTRWMSVNAKAENYAACKADFAIADDDFVAVEEAPAEEKEPVVAENTLSLELKQAQISETDGISKAVLTRAGTSGEMEVLVKSSPKAIAEVPQSVVIPDGENSVEFSVEAINDGKARGVQTTTITAWVKGGVPVRSSVSVIDDDGPALAITLDGYEISENGGELSATLTRYGTTEGAATVALEGFCSSVKKKDMAATVTIPETVTIPAGEERVAFKIAAVDNDRADGQQSEQTFFRMRLAMCIGAAGPALLCFVLLGFYPLNKKTAEENRRKLEELRSHH</sequence>
<evidence type="ECO:0000256" key="2">
    <source>
        <dbReference type="SAM" id="Phobius"/>
    </source>
</evidence>
<protein>
    <submittedName>
        <fullName evidence="3">Putative symporter YjmB</fullName>
    </submittedName>
</protein>
<reference evidence="3 4" key="1">
    <citation type="submission" date="2019-04" db="EMBL/GenBank/DDBJ databases">
        <authorList>
            <person name="Van Vliet M D."/>
        </authorList>
    </citation>
    <scope>NUCLEOTIDE SEQUENCE [LARGE SCALE GENOMIC DNA]</scope>
    <source>
        <strain evidence="3 4">F1</strain>
    </source>
</reference>
<dbReference type="Gene3D" id="2.60.40.2030">
    <property type="match status" value="1"/>
</dbReference>
<dbReference type="Proteomes" id="UP000366872">
    <property type="component" value="Unassembled WGS sequence"/>
</dbReference>
<dbReference type="PANTHER" id="PTHR11328">
    <property type="entry name" value="MAJOR FACILITATOR SUPERFAMILY DOMAIN-CONTAINING PROTEIN"/>
    <property type="match status" value="1"/>
</dbReference>
<dbReference type="InterPro" id="IPR038081">
    <property type="entry name" value="CalX-like_sf"/>
</dbReference>
<evidence type="ECO:0000256" key="1">
    <source>
        <dbReference type="ARBA" id="ARBA00009617"/>
    </source>
</evidence>
<dbReference type="SUPFAM" id="SSF103473">
    <property type="entry name" value="MFS general substrate transporter"/>
    <property type="match status" value="1"/>
</dbReference>
<dbReference type="RefSeq" id="WP_168442431.1">
    <property type="nucleotide sequence ID" value="NZ_CAAHFG010000002.1"/>
</dbReference>
<dbReference type="Gene3D" id="1.20.1250.20">
    <property type="entry name" value="MFS general substrate transporter like domains"/>
    <property type="match status" value="1"/>
</dbReference>
<accession>A0A6C2U631</accession>
<dbReference type="SUPFAM" id="SSF141072">
    <property type="entry name" value="CalX-like"/>
    <property type="match status" value="1"/>
</dbReference>
<feature type="transmembrane region" description="Helical" evidence="2">
    <location>
        <begin position="164"/>
        <end position="182"/>
    </location>
</feature>
<feature type="transmembrane region" description="Helical" evidence="2">
    <location>
        <begin position="685"/>
        <end position="707"/>
    </location>
</feature>
<evidence type="ECO:0000313" key="4">
    <source>
        <dbReference type="Proteomes" id="UP000366872"/>
    </source>
</evidence>
<feature type="transmembrane region" description="Helical" evidence="2">
    <location>
        <begin position="293"/>
        <end position="315"/>
    </location>
</feature>
<dbReference type="InterPro" id="IPR039672">
    <property type="entry name" value="MFS_2"/>
</dbReference>
<comment type="similarity">
    <text evidence="1">Belongs to the sodium:galactoside symporter (TC 2.A.2) family.</text>
</comment>
<dbReference type="InterPro" id="IPR036259">
    <property type="entry name" value="MFS_trans_sf"/>
</dbReference>
<dbReference type="GO" id="GO:0008643">
    <property type="term" value="P:carbohydrate transport"/>
    <property type="evidence" value="ECO:0007669"/>
    <property type="project" value="InterPro"/>
</dbReference>
<feature type="transmembrane region" description="Helical" evidence="2">
    <location>
        <begin position="202"/>
        <end position="221"/>
    </location>
</feature>
<dbReference type="EMBL" id="CAAHFG010000002">
    <property type="protein sequence ID" value="VGO15470.1"/>
    <property type="molecule type" value="Genomic_DNA"/>
</dbReference>
<keyword evidence="2" id="KW-0472">Membrane</keyword>
<dbReference type="PANTHER" id="PTHR11328:SF24">
    <property type="entry name" value="MAJOR FACILITATOR SUPERFAMILY (MFS) PROFILE DOMAIN-CONTAINING PROTEIN"/>
    <property type="match status" value="1"/>
</dbReference>
<feature type="transmembrane region" description="Helical" evidence="2">
    <location>
        <begin position="252"/>
        <end position="273"/>
    </location>
</feature>
<keyword evidence="2" id="KW-0812">Transmembrane</keyword>
<keyword evidence="4" id="KW-1185">Reference proteome</keyword>
<dbReference type="GO" id="GO:0005886">
    <property type="term" value="C:plasma membrane"/>
    <property type="evidence" value="ECO:0007669"/>
    <property type="project" value="TreeGrafter"/>
</dbReference>
<feature type="transmembrane region" description="Helical" evidence="2">
    <location>
        <begin position="113"/>
        <end position="139"/>
    </location>
</feature>
<name>A0A6C2U631_PONDE</name>
<dbReference type="Pfam" id="PF13347">
    <property type="entry name" value="MFS_2"/>
    <property type="match status" value="1"/>
</dbReference>
<feature type="transmembrane region" description="Helical" evidence="2">
    <location>
        <begin position="416"/>
        <end position="436"/>
    </location>
</feature>
<dbReference type="GO" id="GO:0015293">
    <property type="term" value="F:symporter activity"/>
    <property type="evidence" value="ECO:0007669"/>
    <property type="project" value="InterPro"/>
</dbReference>
<feature type="transmembrane region" description="Helical" evidence="2">
    <location>
        <begin position="37"/>
        <end position="63"/>
    </location>
</feature>
<proteinExistence type="inferred from homology"/>
<feature type="transmembrane region" description="Helical" evidence="2">
    <location>
        <begin position="322"/>
        <end position="342"/>
    </location>
</feature>
<dbReference type="AlphaFoldDB" id="A0A6C2U631"/>
<evidence type="ECO:0000313" key="3">
    <source>
        <dbReference type="EMBL" id="VGO15470.1"/>
    </source>
</evidence>